<dbReference type="Gene3D" id="2.180.10.10">
    <property type="entry name" value="RHS repeat-associated core"/>
    <property type="match status" value="1"/>
</dbReference>
<feature type="signal peptide" evidence="1">
    <location>
        <begin position="1"/>
        <end position="38"/>
    </location>
</feature>
<dbReference type="RefSeq" id="WP_072453912.1">
    <property type="nucleotide sequence ID" value="NZ_FPKH01000001.1"/>
</dbReference>
<dbReference type="InterPro" id="IPR022385">
    <property type="entry name" value="Rhs_assc_core"/>
</dbReference>
<evidence type="ECO:0000313" key="3">
    <source>
        <dbReference type="Proteomes" id="UP000182489"/>
    </source>
</evidence>
<proteinExistence type="predicted"/>
<dbReference type="InterPro" id="IPR050708">
    <property type="entry name" value="T6SS_VgrG/RHS"/>
</dbReference>
<comment type="caution">
    <text evidence="2">The sequence shown here is derived from an EMBL/GenBank/DDBJ whole genome shotgun (WGS) entry which is preliminary data.</text>
</comment>
<gene>
    <name evidence="2" type="ORF">SAMN03097694_2339</name>
</gene>
<feature type="chain" id="PRO_5044207970" evidence="1">
    <location>
        <begin position="39"/>
        <end position="1357"/>
    </location>
</feature>
<sequence>MAANISTLATAGKAGIAMRQLTCWLIALCAFGTTMAQAQSPANPLAYSRSSAFEYDPVTGLLTKEIVEPGTASCVTTSYAYDGYGNRTSATTTDCGSGGRAAFLSRSSGSTYAASTVTLAGIGNVSIPAGTFPNTSTNALGHAESKEFDPRFGAVTALTGPNALTTRLHIDDFGRTVRETRADGSSTVTAYCYLPDRDIADTSSNSAHCPAPARSEWPTEGISFVHVEPRNSADAKNGPFSRVYMDRAGRKVRTVTEAYDGAAQPGGTGRLVVQDTDYNTQGVAVISTQPYFLDSQSSSSGGNGDYGMSMNIYDALGRVVRVYTSDPLGKHGSVQFGTRRAMNAAKNIIFYKGLTVTYENDHGQQRLEEKNIDGKLVRVTNTLGAQLAHQYDAFGNLIQTRDAMQNIISVKYDIRGRKKEMVDPDTGRWQYDYNALGELVWQQSPNQRALGQATTLEYDLLGRLINRSEPEYSSYWRYDRYLDGSACSKGIGKLCSSGSSNGVSRKVAYDSLGRPVNTRTDVTGGPSFASGVRYDANGRLVSQIYPTGVQVDYQYTPKGFLSSATLAQAASITPLPGANGAATAPATSRPAGSLLWQGQFYDARGQAEQQFYGNNVTVRADFEPVTGRIRSNTAAFTGSYAAILNYQYEWDSLNHLRKRIDANGDGVTGSVTDDYDYDPIGRLRNYSVSAPAVPGLQRTVALQYNALGSVLYKSDVGTYSYPASGPGVVRPHALTSVSGAIPASYTYDANGNLTVASAGSYRKISYTSFNLPDGQNGLEGPNGYPRYSWQYDENHQRVKETRVSSSGTRVTWMMHPDNAGGLAFESEQNGSSISNRHYLSIGGASLGVLVTTGSLPALGAGQMEPWIPPSLVIVKLEYWHKDLQGSLVSTTDHNGTLTARYSYDPFGKRRTASGNYDASGKLVYDWNNTSSGTDRGYTGHEHLDDVGLIHMNGRIFDPRLGMFMQGDPFIQDPMNLQNYNRYAYCYNNPMTCTDPSGYFSLGRLIRNVANLGLFVADPLGYLAARAVARTKVGYQIGSVAISIVSVVFCEGGAAACNAVGQAAWAGFSGQSLMSSVRVGLVSGATSVAMNAVGSTWAGAGTEGHTATSVFMNTAGHAAVGCGSAMADGGSCRSGAISGSFSAAWGNYGPGYPAGLMVQNTITSAIVGGVSSKLGGGEFWNGAQTGAFGYLFNQAMHEYVKKVQVSIGYTDTPVGNGTSHALVIAEDLSTGEKYATRAGPSIGAAKGGYEYGPLGYIYAQSGVYDESFRDPPSLVRDIQVVGVLSTSLSEVAKSMNKFSSITNKSHVAYLGLIYNSNSYAFTFVQSLGFARPQPSNVWAPGWENGRVSSEMKTNKPNP</sequence>
<dbReference type="NCBIfam" id="TIGR01643">
    <property type="entry name" value="YD_repeat_2x"/>
    <property type="match status" value="3"/>
</dbReference>
<dbReference type="Pfam" id="PF05593">
    <property type="entry name" value="RHS_repeat"/>
    <property type="match status" value="2"/>
</dbReference>
<keyword evidence="1" id="KW-0732">Signal</keyword>
<dbReference type="EMBL" id="FPKH01000001">
    <property type="protein sequence ID" value="SFX46912.1"/>
    <property type="molecule type" value="Genomic_DNA"/>
</dbReference>
<accession>A0AB38C7C2</accession>
<dbReference type="PANTHER" id="PTHR32305">
    <property type="match status" value="1"/>
</dbReference>
<name>A0AB38C7C2_9BURK</name>
<dbReference type="Proteomes" id="UP000182489">
    <property type="component" value="Unassembled WGS sequence"/>
</dbReference>
<reference evidence="2 3" key="1">
    <citation type="submission" date="2016-11" db="EMBL/GenBank/DDBJ databases">
        <authorList>
            <person name="Varghese N."/>
            <person name="Submissions S."/>
        </authorList>
    </citation>
    <scope>NUCLEOTIDE SEQUENCE [LARGE SCALE GENOMIC DNA]</scope>
    <source>
        <strain evidence="2 3">NFR18</strain>
    </source>
</reference>
<dbReference type="PANTHER" id="PTHR32305:SF15">
    <property type="entry name" value="PROTEIN RHSA-RELATED"/>
    <property type="match status" value="1"/>
</dbReference>
<evidence type="ECO:0000256" key="1">
    <source>
        <dbReference type="SAM" id="SignalP"/>
    </source>
</evidence>
<dbReference type="InterPro" id="IPR006530">
    <property type="entry name" value="YD"/>
</dbReference>
<dbReference type="NCBIfam" id="TIGR03696">
    <property type="entry name" value="Rhs_assc_core"/>
    <property type="match status" value="1"/>
</dbReference>
<evidence type="ECO:0000313" key="2">
    <source>
        <dbReference type="EMBL" id="SFX46912.1"/>
    </source>
</evidence>
<organism evidence="2 3">
    <name type="scientific">Janthinobacterium lividum</name>
    <dbReference type="NCBI Taxonomy" id="29581"/>
    <lineage>
        <taxon>Bacteria</taxon>
        <taxon>Pseudomonadati</taxon>
        <taxon>Pseudomonadota</taxon>
        <taxon>Betaproteobacteria</taxon>
        <taxon>Burkholderiales</taxon>
        <taxon>Oxalobacteraceae</taxon>
        <taxon>Janthinobacterium</taxon>
    </lineage>
</organism>
<protein>
    <submittedName>
        <fullName evidence="2">RHS repeat-associated core domain-containing protein</fullName>
    </submittedName>
</protein>
<dbReference type="InterPro" id="IPR031325">
    <property type="entry name" value="RHS_repeat"/>
</dbReference>